<accession>A0A6G8MYS7</accession>
<dbReference type="Proteomes" id="UP001224087">
    <property type="component" value="Segment"/>
</dbReference>
<reference evidence="1" key="1">
    <citation type="submission" date="2019-12" db="EMBL/GenBank/DDBJ databases">
        <title>The DNA Methylation Landscape of Giant Viruses.</title>
        <authorList>
            <person name="Jeudy S."/>
            <person name="Rigou S."/>
            <person name="Alempic J.-M."/>
            <person name="Claverie J.-M."/>
            <person name="Abergel C."/>
            <person name="Legendre M."/>
        </authorList>
    </citation>
    <scope>NUCLEOTIDE SEQUENCE</scope>
    <source>
        <strain evidence="1">P4</strain>
    </source>
</reference>
<organism evidence="1 2">
    <name type="scientific">Cedratvirus kamchatka</name>
    <dbReference type="NCBI Taxonomy" id="2716914"/>
    <lineage>
        <taxon>Viruses</taxon>
        <taxon>Pithoviruses</taxon>
        <taxon>Orthocedratvirinae</taxon>
        <taxon>Alphacedratvirus</taxon>
        <taxon>Alphacedratvirus rossiense</taxon>
    </lineage>
</organism>
<proteinExistence type="predicted"/>
<dbReference type="EMBL" id="MN873693">
    <property type="protein sequence ID" value="QIN54374.1"/>
    <property type="molecule type" value="Genomic_DNA"/>
</dbReference>
<keyword evidence="2" id="KW-1185">Reference proteome</keyword>
<sequence length="214" mass="23720">MALSAIILQEVLEQVCIALQSKDIACSTEELHEVLEKSKVVKTAPLRSISVTKPVKRSVTPVELGEGTCIWAASNGKNQGIVCGKQVLLGQDYCKTCFKRPSVQKKLQAKPTPRGATSLFGAKKNVEPPAPRKYNLIPIEELPGHFYVPSMHYIVRKEPNETYLVIGCGENKVERPLNEEEKENALGLGLRVLENSGIKPRKFDDDEDLPENLE</sequence>
<name>A0A6G8MYS7_9VIRU</name>
<evidence type="ECO:0000313" key="2">
    <source>
        <dbReference type="Proteomes" id="UP001224087"/>
    </source>
</evidence>
<protein>
    <submittedName>
        <fullName evidence="1">Uncharacterized protein</fullName>
    </submittedName>
</protein>
<gene>
    <name evidence="1" type="primary">ck249</name>
</gene>
<evidence type="ECO:0000313" key="1">
    <source>
        <dbReference type="EMBL" id="QIN54374.1"/>
    </source>
</evidence>